<dbReference type="Proteomes" id="UP000243579">
    <property type="component" value="Unassembled WGS sequence"/>
</dbReference>
<proteinExistence type="predicted"/>
<protein>
    <submittedName>
        <fullName evidence="1">Uncharacterized protein</fullName>
    </submittedName>
</protein>
<dbReference type="PANTHER" id="PTHR40430">
    <property type="entry name" value="T. BRUCEI SPP.-SPECIFIC PROTEIN"/>
    <property type="match status" value="1"/>
</dbReference>
<name>A0A1V9Z6I3_ACHHY</name>
<sequence>MNQAAGDGAQPHYMLPSFSSILPEYANAEAEHIKSAFSTGNYHSILKMPARLAPNSVNQARQECMDDNRHTATLVKAAPKMVTKNGLFNQFEYTPSRFSLGDELAKAERLEAEAKRFEIGGKDFVCSSGAKKLKYEDGFEDKNYVYPHLDVYYDDARDIALRERWLEKKKVLFGDFKPSGTAKPIGDVPTKKLLPDVIKDIHEAIAADWEDATVVVAPTDDGNIAVRFEHESLGGLEHALTAYMNVFANSHRLMSKYMLQKVVEDWNSKPTDGGLYFVMRPPWVRNPHGPMFSTLADAKE</sequence>
<comment type="caution">
    <text evidence="1">The sequence shown here is derived from an EMBL/GenBank/DDBJ whole genome shotgun (WGS) entry which is preliminary data.</text>
</comment>
<dbReference type="OrthoDB" id="541713at2759"/>
<evidence type="ECO:0000313" key="2">
    <source>
        <dbReference type="Proteomes" id="UP000243579"/>
    </source>
</evidence>
<dbReference type="PANTHER" id="PTHR40430:SF1">
    <property type="entry name" value="T. BRUCEI SPP.-SPECIFIC PROTEIN"/>
    <property type="match status" value="1"/>
</dbReference>
<evidence type="ECO:0000313" key="1">
    <source>
        <dbReference type="EMBL" id="OQR93589.1"/>
    </source>
</evidence>
<reference evidence="1 2" key="1">
    <citation type="journal article" date="2014" name="Genome Biol. Evol.">
        <title>The secreted proteins of Achlya hypogyna and Thraustotheca clavata identify the ancestral oomycete secretome and reveal gene acquisitions by horizontal gene transfer.</title>
        <authorList>
            <person name="Misner I."/>
            <person name="Blouin N."/>
            <person name="Leonard G."/>
            <person name="Richards T.A."/>
            <person name="Lane C.E."/>
        </authorList>
    </citation>
    <scope>NUCLEOTIDE SEQUENCE [LARGE SCALE GENOMIC DNA]</scope>
    <source>
        <strain evidence="1 2">ATCC 48635</strain>
    </source>
</reference>
<gene>
    <name evidence="1" type="ORF">ACHHYP_02438</name>
</gene>
<dbReference type="EMBL" id="JNBR01000403">
    <property type="protein sequence ID" value="OQR93589.1"/>
    <property type="molecule type" value="Genomic_DNA"/>
</dbReference>
<dbReference type="AlphaFoldDB" id="A0A1V9Z6I3"/>
<keyword evidence="2" id="KW-1185">Reference proteome</keyword>
<accession>A0A1V9Z6I3</accession>
<organism evidence="1 2">
    <name type="scientific">Achlya hypogyna</name>
    <name type="common">Oomycete</name>
    <name type="synonym">Protoachlya hypogyna</name>
    <dbReference type="NCBI Taxonomy" id="1202772"/>
    <lineage>
        <taxon>Eukaryota</taxon>
        <taxon>Sar</taxon>
        <taxon>Stramenopiles</taxon>
        <taxon>Oomycota</taxon>
        <taxon>Saprolegniomycetes</taxon>
        <taxon>Saprolegniales</taxon>
        <taxon>Achlyaceae</taxon>
        <taxon>Achlya</taxon>
    </lineage>
</organism>